<dbReference type="InterPro" id="IPR008271">
    <property type="entry name" value="Ser/Thr_kinase_AS"/>
</dbReference>
<keyword evidence="7" id="KW-0723">Serine/threonine-protein kinase</keyword>
<dbReference type="InterPro" id="IPR011009">
    <property type="entry name" value="Kinase-like_dom_sf"/>
</dbReference>
<dbReference type="FunFam" id="3.30.200.20:FF:000137">
    <property type="entry name" value="Serine/threonine-protein kinase"/>
    <property type="match status" value="1"/>
</dbReference>
<evidence type="ECO:0000256" key="18">
    <source>
        <dbReference type="ARBA" id="ARBA00023136"/>
    </source>
</evidence>
<dbReference type="Pfam" id="PF25525">
    <property type="entry name" value="Ubiquitin_PRKD1_N"/>
    <property type="match status" value="1"/>
</dbReference>
<dbReference type="FunFam" id="2.30.29.30:FF:000056">
    <property type="entry name" value="Serine/threonine-protein kinase"/>
    <property type="match status" value="1"/>
</dbReference>
<comment type="catalytic activity">
    <reaction evidence="19">
        <text>L-threonyl-[protein] + ATP = O-phospho-L-threonyl-[protein] + ADP + H(+)</text>
        <dbReference type="Rhea" id="RHEA:46608"/>
        <dbReference type="Rhea" id="RHEA-COMP:11060"/>
        <dbReference type="Rhea" id="RHEA-COMP:11605"/>
        <dbReference type="ChEBI" id="CHEBI:15378"/>
        <dbReference type="ChEBI" id="CHEBI:30013"/>
        <dbReference type="ChEBI" id="CHEBI:30616"/>
        <dbReference type="ChEBI" id="CHEBI:61977"/>
        <dbReference type="ChEBI" id="CHEBI:456216"/>
        <dbReference type="EC" id="2.7.11.13"/>
    </reaction>
</comment>
<keyword evidence="16 20" id="KW-0067">ATP-binding</keyword>
<proteinExistence type="inferred from homology"/>
<evidence type="ECO:0000256" key="12">
    <source>
        <dbReference type="ARBA" id="ARBA00022741"/>
    </source>
</evidence>
<keyword evidence="8" id="KW-0597">Phosphoprotein</keyword>
<evidence type="ECO:0000256" key="10">
    <source>
        <dbReference type="ARBA" id="ARBA00022723"/>
    </source>
</evidence>
<gene>
    <name evidence="24" type="ORF">D5F01_LYC14493</name>
</gene>
<dbReference type="EC" id="2.7.11.13" evidence="5"/>
<dbReference type="Pfam" id="PF00130">
    <property type="entry name" value="C1_1"/>
    <property type="match status" value="2"/>
</dbReference>
<dbReference type="AlphaFoldDB" id="A0A6G0I4V1"/>
<dbReference type="GO" id="GO:0004697">
    <property type="term" value="F:diacylglycerol-dependent serine/threonine kinase activity"/>
    <property type="evidence" value="ECO:0007669"/>
    <property type="project" value="UniProtKB-EC"/>
</dbReference>
<evidence type="ECO:0000256" key="19">
    <source>
        <dbReference type="ARBA" id="ARBA00047272"/>
    </source>
</evidence>
<dbReference type="Gene3D" id="2.30.29.30">
    <property type="entry name" value="Pleckstrin-homology domain (PH domain)/Phosphotyrosine-binding domain (PTB)"/>
    <property type="match status" value="1"/>
</dbReference>
<keyword evidence="15" id="KW-0862">Zinc</keyword>
<dbReference type="PANTHER" id="PTHR22968:SF26">
    <property type="entry name" value="SERINE_THREONINE-PROTEIN KINASE D3"/>
    <property type="match status" value="1"/>
</dbReference>
<evidence type="ECO:0000256" key="6">
    <source>
        <dbReference type="ARBA" id="ARBA00022490"/>
    </source>
</evidence>
<dbReference type="GO" id="GO:0007200">
    <property type="term" value="P:phospholipase C-activating G protein-coupled receptor signaling pathway"/>
    <property type="evidence" value="ECO:0007669"/>
    <property type="project" value="TreeGrafter"/>
</dbReference>
<keyword evidence="6" id="KW-0963">Cytoplasm</keyword>
<feature type="domain" description="Phorbol-ester/DAG-type" evidence="23">
    <location>
        <begin position="166"/>
        <end position="216"/>
    </location>
</feature>
<evidence type="ECO:0000256" key="2">
    <source>
        <dbReference type="ARBA" id="ARBA00004370"/>
    </source>
</evidence>
<dbReference type="Proteomes" id="UP000424527">
    <property type="component" value="Unassembled WGS sequence"/>
</dbReference>
<evidence type="ECO:0000259" key="22">
    <source>
        <dbReference type="PROSITE" id="PS50011"/>
    </source>
</evidence>
<evidence type="ECO:0000256" key="14">
    <source>
        <dbReference type="ARBA" id="ARBA00022777"/>
    </source>
</evidence>
<dbReference type="CDD" id="cd01239">
    <property type="entry name" value="PH_PKD"/>
    <property type="match status" value="1"/>
</dbReference>
<dbReference type="InterPro" id="IPR011993">
    <property type="entry name" value="PH-like_dom_sf"/>
</dbReference>
<dbReference type="GO" id="GO:0005524">
    <property type="term" value="F:ATP binding"/>
    <property type="evidence" value="ECO:0007669"/>
    <property type="project" value="UniProtKB-UniRule"/>
</dbReference>
<dbReference type="Pfam" id="PF00169">
    <property type="entry name" value="PH"/>
    <property type="match status" value="1"/>
</dbReference>
<comment type="subcellular location">
    <subcellularLocation>
        <location evidence="3">Cytoplasm</location>
    </subcellularLocation>
    <subcellularLocation>
        <location evidence="2">Membrane</location>
    </subcellularLocation>
</comment>
<keyword evidence="13" id="KW-0863">Zinc-finger</keyword>
<keyword evidence="12 20" id="KW-0547">Nucleotide-binding</keyword>
<dbReference type="Gene3D" id="3.30.60.20">
    <property type="match status" value="2"/>
</dbReference>
<accession>A0A6G0I4V1</accession>
<dbReference type="SUPFAM" id="SSF56112">
    <property type="entry name" value="Protein kinase-like (PK-like)"/>
    <property type="match status" value="1"/>
</dbReference>
<evidence type="ECO:0000256" key="8">
    <source>
        <dbReference type="ARBA" id="ARBA00022553"/>
    </source>
</evidence>
<sequence>MYDKILLFRHDLNSDNILQRLTSAEEIHEGDLVEVVLSALATAEDFQIRPHTLYVHSYKAPAFCDDCGEMLWGLVRQGLKCEGCGLNYHKRCAFKIPNNCTGVRKRRLSNVSLPGATLSIARPPSTEFTPTPQEERPLLGAGKRNSLLSGRPIWMEKMVLGRVKVPHTFSVHTYTRPTICQYCKRLLKGLFRQGMQCKDCKFNCHKRCAAKVPRDCLGEVDFNGEPASPSLDSEATMEVDNCDINSDGGHSMDEQDELSTPEDKLFYIEGPCTDADKDDETLRAISPCTSSNIPLMRVVQSIKHTKRKSFTVVKEGWMVHYTNRDNLRKRHYWRLDSKSLTLFQNESGAKFYKEIPLSEILQVEPAQDFGSLPQGSNPHCFEVITANMVYYVGEDNAVLHHNPALAATGVGRDVGQSWEKAIRQAMMPVTPKASVCAGPGQGKDHKELSISISVSNSQIQENVDISSVYQIFADEVLGSGQFGIVYGGKHRKTGRDVAIKIIDKMRFPTKQESQLRNEVAILQNLHHPGIVNLECMFETPEQVFVIMEKLHGDMLEMILSSEKSRLPERLTKFLVTQILVALRHLHFKNIVHCDLKPENVLLASAEPFPQVKLCDFGFARIIGEKSFRRSVVGTPAYLAPEVLRSKGYNRSLDMWSVGVIIYEISEEATDLINNLLQVKMRKRYSVDKSLSHPWLQDYQTWLDLREFETRRGERYITHESDDARWEEHADERGLHYPKHFIMSPNLDDMEEDP</sequence>
<evidence type="ECO:0000259" key="23">
    <source>
        <dbReference type="PROSITE" id="PS50081"/>
    </source>
</evidence>
<dbReference type="InterPro" id="IPR002219">
    <property type="entry name" value="PKC_DAG/PE"/>
</dbReference>
<keyword evidence="10" id="KW-0479">Metal-binding</keyword>
<dbReference type="PROSITE" id="PS50081">
    <property type="entry name" value="ZF_DAG_PE_2"/>
    <property type="match status" value="2"/>
</dbReference>
<reference evidence="24 25" key="1">
    <citation type="submission" date="2019-07" db="EMBL/GenBank/DDBJ databases">
        <title>Chromosome genome assembly for large yellow croaker.</title>
        <authorList>
            <person name="Xiao S."/>
        </authorList>
    </citation>
    <scope>NUCLEOTIDE SEQUENCE [LARGE SCALE GENOMIC DNA]</scope>
    <source>
        <strain evidence="24">JMULYC20181020</strain>
        <tissue evidence="24">Muscle</tissue>
    </source>
</reference>
<dbReference type="PROSITE" id="PS50003">
    <property type="entry name" value="PH_DOMAIN"/>
    <property type="match status" value="1"/>
</dbReference>
<evidence type="ECO:0000256" key="11">
    <source>
        <dbReference type="ARBA" id="ARBA00022737"/>
    </source>
</evidence>
<evidence type="ECO:0000256" key="5">
    <source>
        <dbReference type="ARBA" id="ARBA00012429"/>
    </source>
</evidence>
<dbReference type="GO" id="GO:0016020">
    <property type="term" value="C:membrane"/>
    <property type="evidence" value="ECO:0007669"/>
    <property type="project" value="UniProtKB-SubCell"/>
</dbReference>
<dbReference type="SUPFAM" id="SSF50729">
    <property type="entry name" value="PH domain-like"/>
    <property type="match status" value="1"/>
</dbReference>
<dbReference type="FunFam" id="3.30.60.20:FF:000019">
    <property type="entry name" value="Serine/threonine-protein kinase"/>
    <property type="match status" value="1"/>
</dbReference>
<organism evidence="24 25">
    <name type="scientific">Larimichthys crocea</name>
    <name type="common">Large yellow croaker</name>
    <name type="synonym">Pseudosciaena crocea</name>
    <dbReference type="NCBI Taxonomy" id="215358"/>
    <lineage>
        <taxon>Eukaryota</taxon>
        <taxon>Metazoa</taxon>
        <taxon>Chordata</taxon>
        <taxon>Craniata</taxon>
        <taxon>Vertebrata</taxon>
        <taxon>Euteleostomi</taxon>
        <taxon>Actinopterygii</taxon>
        <taxon>Neopterygii</taxon>
        <taxon>Teleostei</taxon>
        <taxon>Neoteleostei</taxon>
        <taxon>Acanthomorphata</taxon>
        <taxon>Eupercaria</taxon>
        <taxon>Sciaenidae</taxon>
        <taxon>Larimichthys</taxon>
    </lineage>
</organism>
<dbReference type="GO" id="GO:0035556">
    <property type="term" value="P:intracellular signal transduction"/>
    <property type="evidence" value="ECO:0007669"/>
    <property type="project" value="TreeGrafter"/>
</dbReference>
<dbReference type="InterPro" id="IPR017441">
    <property type="entry name" value="Protein_kinase_ATP_BS"/>
</dbReference>
<evidence type="ECO:0000256" key="3">
    <source>
        <dbReference type="ARBA" id="ARBA00004496"/>
    </source>
</evidence>
<keyword evidence="9" id="KW-0808">Transferase</keyword>
<protein>
    <recommendedName>
        <fullName evidence="5">protein kinase C</fullName>
        <ecNumber evidence="5">2.7.11.13</ecNumber>
    </recommendedName>
</protein>
<evidence type="ECO:0000259" key="21">
    <source>
        <dbReference type="PROSITE" id="PS50003"/>
    </source>
</evidence>
<dbReference type="Pfam" id="PF00069">
    <property type="entry name" value="Pkinase"/>
    <property type="match status" value="1"/>
</dbReference>
<comment type="cofactor">
    <cofactor evidence="1">
        <name>Mg(2+)</name>
        <dbReference type="ChEBI" id="CHEBI:18420"/>
    </cofactor>
</comment>
<dbReference type="PROSITE" id="PS00107">
    <property type="entry name" value="PROTEIN_KINASE_ATP"/>
    <property type="match status" value="1"/>
</dbReference>
<feature type="domain" description="PH" evidence="21">
    <location>
        <begin position="311"/>
        <end position="427"/>
    </location>
</feature>
<feature type="domain" description="Phorbol-ester/DAG-type" evidence="23">
    <location>
        <begin position="50"/>
        <end position="100"/>
    </location>
</feature>
<dbReference type="EMBL" id="REGW02000014">
    <property type="protein sequence ID" value="KAE8286558.1"/>
    <property type="molecule type" value="Genomic_DNA"/>
</dbReference>
<dbReference type="SMART" id="SM00220">
    <property type="entry name" value="S_TKc"/>
    <property type="match status" value="1"/>
</dbReference>
<keyword evidence="25" id="KW-1185">Reference proteome</keyword>
<dbReference type="PANTHER" id="PTHR22968">
    <property type="entry name" value="PROTEIN KINASE C, MU"/>
    <property type="match status" value="1"/>
</dbReference>
<evidence type="ECO:0000256" key="17">
    <source>
        <dbReference type="ARBA" id="ARBA00022842"/>
    </source>
</evidence>
<keyword evidence="11" id="KW-0677">Repeat</keyword>
<dbReference type="Gene3D" id="1.10.510.10">
    <property type="entry name" value="Transferase(Phosphotransferase) domain 1"/>
    <property type="match status" value="1"/>
</dbReference>
<dbReference type="InterPro" id="IPR057764">
    <property type="entry name" value="Ubiquitin_PRKD1-3_N"/>
</dbReference>
<dbReference type="PROSITE" id="PS00479">
    <property type="entry name" value="ZF_DAG_PE_1"/>
    <property type="match status" value="2"/>
</dbReference>
<evidence type="ECO:0000256" key="20">
    <source>
        <dbReference type="PROSITE-ProRule" id="PRU10141"/>
    </source>
</evidence>
<comment type="caution">
    <text evidence="24">The sequence shown here is derived from an EMBL/GenBank/DDBJ whole genome shotgun (WGS) entry which is preliminary data.</text>
</comment>
<dbReference type="PROSITE" id="PS50011">
    <property type="entry name" value="PROTEIN_KINASE_DOM"/>
    <property type="match status" value="1"/>
</dbReference>
<comment type="similarity">
    <text evidence="4">Belongs to the protein kinase superfamily. CAMK Ser/Thr protein kinase family. PKD subfamily.</text>
</comment>
<dbReference type="GO" id="GO:0008270">
    <property type="term" value="F:zinc ion binding"/>
    <property type="evidence" value="ECO:0007669"/>
    <property type="project" value="UniProtKB-KW"/>
</dbReference>
<keyword evidence="17" id="KW-0460">Magnesium</keyword>
<dbReference type="PROSITE" id="PS00108">
    <property type="entry name" value="PROTEIN_KINASE_ST"/>
    <property type="match status" value="1"/>
</dbReference>
<evidence type="ECO:0000256" key="7">
    <source>
        <dbReference type="ARBA" id="ARBA00022527"/>
    </source>
</evidence>
<dbReference type="SMART" id="SM00233">
    <property type="entry name" value="PH"/>
    <property type="match status" value="1"/>
</dbReference>
<dbReference type="GO" id="GO:0005829">
    <property type="term" value="C:cytosol"/>
    <property type="evidence" value="ECO:0007669"/>
    <property type="project" value="TreeGrafter"/>
</dbReference>
<dbReference type="SUPFAM" id="SSF57889">
    <property type="entry name" value="Cysteine-rich domain"/>
    <property type="match status" value="2"/>
</dbReference>
<name>A0A6G0I4V1_LARCR</name>
<evidence type="ECO:0000313" key="25">
    <source>
        <dbReference type="Proteomes" id="UP000424527"/>
    </source>
</evidence>
<dbReference type="PRINTS" id="PR00008">
    <property type="entry name" value="DAGPEDOMAIN"/>
</dbReference>
<evidence type="ECO:0000256" key="13">
    <source>
        <dbReference type="ARBA" id="ARBA00022771"/>
    </source>
</evidence>
<dbReference type="SMART" id="SM00109">
    <property type="entry name" value="C1"/>
    <property type="match status" value="2"/>
</dbReference>
<dbReference type="InterPro" id="IPR000719">
    <property type="entry name" value="Prot_kinase_dom"/>
</dbReference>
<keyword evidence="18" id="KW-0472">Membrane</keyword>
<dbReference type="InterPro" id="IPR001849">
    <property type="entry name" value="PH_domain"/>
</dbReference>
<evidence type="ECO:0000256" key="1">
    <source>
        <dbReference type="ARBA" id="ARBA00001946"/>
    </source>
</evidence>
<dbReference type="InterPro" id="IPR020454">
    <property type="entry name" value="DAG/PE-bd"/>
</dbReference>
<evidence type="ECO:0000256" key="4">
    <source>
        <dbReference type="ARBA" id="ARBA00008582"/>
    </source>
</evidence>
<evidence type="ECO:0000313" key="24">
    <source>
        <dbReference type="EMBL" id="KAE8286558.1"/>
    </source>
</evidence>
<evidence type="ECO:0000256" key="16">
    <source>
        <dbReference type="ARBA" id="ARBA00022840"/>
    </source>
</evidence>
<feature type="binding site" evidence="20">
    <location>
        <position position="500"/>
    </location>
    <ligand>
        <name>ATP</name>
        <dbReference type="ChEBI" id="CHEBI:30616"/>
    </ligand>
</feature>
<feature type="domain" description="Protein kinase" evidence="22">
    <location>
        <begin position="471"/>
        <end position="695"/>
    </location>
</feature>
<evidence type="ECO:0000256" key="15">
    <source>
        <dbReference type="ARBA" id="ARBA00022833"/>
    </source>
</evidence>
<evidence type="ECO:0000256" key="9">
    <source>
        <dbReference type="ARBA" id="ARBA00022679"/>
    </source>
</evidence>
<dbReference type="FunFam" id="3.30.60.20:FF:000007">
    <property type="entry name" value="Serine/threonine-protein kinase"/>
    <property type="match status" value="1"/>
</dbReference>
<keyword evidence="14 24" id="KW-0418">Kinase</keyword>
<dbReference type="InterPro" id="IPR046349">
    <property type="entry name" value="C1-like_sf"/>
</dbReference>